<dbReference type="STRING" id="35722.A0A0B7N8B0"/>
<dbReference type="GO" id="GO:0015074">
    <property type="term" value="P:DNA integration"/>
    <property type="evidence" value="ECO:0007669"/>
    <property type="project" value="InterPro"/>
</dbReference>
<dbReference type="AlphaFoldDB" id="A0A0B7N8B0"/>
<dbReference type="EMBL" id="LN726728">
    <property type="protein sequence ID" value="CEP11650.1"/>
    <property type="molecule type" value="Genomic_DNA"/>
</dbReference>
<dbReference type="InterPro" id="IPR036397">
    <property type="entry name" value="RNaseH_sf"/>
</dbReference>
<organism evidence="3 4">
    <name type="scientific">Parasitella parasitica</name>
    <dbReference type="NCBI Taxonomy" id="35722"/>
    <lineage>
        <taxon>Eukaryota</taxon>
        <taxon>Fungi</taxon>
        <taxon>Fungi incertae sedis</taxon>
        <taxon>Mucoromycota</taxon>
        <taxon>Mucoromycotina</taxon>
        <taxon>Mucoromycetes</taxon>
        <taxon>Mucorales</taxon>
        <taxon>Mucorineae</taxon>
        <taxon>Mucoraceae</taxon>
        <taxon>Parasitella</taxon>
    </lineage>
</organism>
<dbReference type="Pfam" id="PF01498">
    <property type="entry name" value="HTH_Tnp_Tc3_2"/>
    <property type="match status" value="1"/>
</dbReference>
<evidence type="ECO:0000313" key="4">
    <source>
        <dbReference type="Proteomes" id="UP000054107"/>
    </source>
</evidence>
<dbReference type="OrthoDB" id="2430155at2759"/>
<keyword evidence="4" id="KW-1185">Reference proteome</keyword>
<dbReference type="GO" id="GO:0006313">
    <property type="term" value="P:DNA transposition"/>
    <property type="evidence" value="ECO:0007669"/>
    <property type="project" value="InterPro"/>
</dbReference>
<evidence type="ECO:0000259" key="2">
    <source>
        <dbReference type="Pfam" id="PF01498"/>
    </source>
</evidence>
<evidence type="ECO:0000256" key="1">
    <source>
        <dbReference type="SAM" id="MobiDB-lite"/>
    </source>
</evidence>
<dbReference type="Gene3D" id="3.30.420.10">
    <property type="entry name" value="Ribonuclease H-like superfamily/Ribonuclease H"/>
    <property type="match status" value="1"/>
</dbReference>
<name>A0A0B7N8B0_9FUNG</name>
<dbReference type="InterPro" id="IPR002492">
    <property type="entry name" value="Transposase_Tc1-like"/>
</dbReference>
<feature type="domain" description="Transposase Tc1-like" evidence="2">
    <location>
        <begin position="50"/>
        <end position="115"/>
    </location>
</feature>
<accession>A0A0B7N8B0</accession>
<dbReference type="SUPFAM" id="SSF46689">
    <property type="entry name" value="Homeodomain-like"/>
    <property type="match status" value="1"/>
</dbReference>
<proteinExistence type="predicted"/>
<dbReference type="GO" id="GO:0003677">
    <property type="term" value="F:DNA binding"/>
    <property type="evidence" value="ECO:0007669"/>
    <property type="project" value="InterPro"/>
</dbReference>
<protein>
    <recommendedName>
        <fullName evidence="2">Transposase Tc1-like domain-containing protein</fullName>
    </recommendedName>
</protein>
<feature type="region of interest" description="Disordered" evidence="1">
    <location>
        <begin position="21"/>
        <end position="44"/>
    </location>
</feature>
<sequence>MSVNQIAKEANRSVSGIYKILKKRDEEPSTKPAGKQGRPPKLTEKSKISVVNYTRKNRRATLGEITNASVDNVSKATVRRTLHEVDLNNRIARMKPYLSNKHIMQRLIFAGQHLNWTFEQWSKVIWTDEASFELGKEVLPNRFTDQICEDVKNILGIDMIQSLTNHIQKNYRIESETLDVNLERELKLINFGEGKLGSRQASGCIMSLTSENVDTTVDEKPVKSIDSNFYEGVIGIHAVGLIVTVYYTCLLDSGLYVMIEILHHKYA</sequence>
<dbReference type="InterPro" id="IPR009057">
    <property type="entry name" value="Homeodomain-like_sf"/>
</dbReference>
<reference evidence="3 4" key="1">
    <citation type="submission" date="2014-09" db="EMBL/GenBank/DDBJ databases">
        <authorList>
            <person name="Ellenberger Sabrina"/>
        </authorList>
    </citation>
    <scope>NUCLEOTIDE SEQUENCE [LARGE SCALE GENOMIC DNA]</scope>
    <source>
        <strain evidence="3 4">CBS 412.66</strain>
    </source>
</reference>
<dbReference type="Proteomes" id="UP000054107">
    <property type="component" value="Unassembled WGS sequence"/>
</dbReference>
<evidence type="ECO:0000313" key="3">
    <source>
        <dbReference type="EMBL" id="CEP11650.1"/>
    </source>
</evidence>
<gene>
    <name evidence="3" type="primary">PARPA_05530.1 scaffold 18616</name>
</gene>